<dbReference type="EMBL" id="LLYB01000038">
    <property type="protein sequence ID" value="KRR27054.1"/>
    <property type="molecule type" value="Genomic_DNA"/>
</dbReference>
<gene>
    <name evidence="2" type="ORF">CQ14_38230</name>
</gene>
<dbReference type="Proteomes" id="UP000051660">
    <property type="component" value="Unassembled WGS sequence"/>
</dbReference>
<evidence type="ECO:0000313" key="2">
    <source>
        <dbReference type="EMBL" id="KRR27054.1"/>
    </source>
</evidence>
<proteinExistence type="predicted"/>
<name>A0A0R3N4G1_9BRAD</name>
<protein>
    <recommendedName>
        <fullName evidence="1">Antitoxin Xre/MbcA/ParS-like toxin-binding domain-containing protein</fullName>
    </recommendedName>
</protein>
<accession>A0A0R3N4G1</accession>
<evidence type="ECO:0000313" key="3">
    <source>
        <dbReference type="Proteomes" id="UP000051660"/>
    </source>
</evidence>
<dbReference type="InterPro" id="IPR011979">
    <property type="entry name" value="Antitox_Xre"/>
</dbReference>
<dbReference type="InterPro" id="IPR024467">
    <property type="entry name" value="Xre/MbcA/ParS-like_toxin-bd"/>
</dbReference>
<comment type="caution">
    <text evidence="2">The sequence shown here is derived from an EMBL/GenBank/DDBJ whole genome shotgun (WGS) entry which is preliminary data.</text>
</comment>
<evidence type="ECO:0000259" key="1">
    <source>
        <dbReference type="Pfam" id="PF09722"/>
    </source>
</evidence>
<feature type="domain" description="Antitoxin Xre/MbcA/ParS-like toxin-binding" evidence="1">
    <location>
        <begin position="35"/>
        <end position="84"/>
    </location>
</feature>
<organism evidence="2 3">
    <name type="scientific">Bradyrhizobium lablabi</name>
    <dbReference type="NCBI Taxonomy" id="722472"/>
    <lineage>
        <taxon>Bacteria</taxon>
        <taxon>Pseudomonadati</taxon>
        <taxon>Pseudomonadota</taxon>
        <taxon>Alphaproteobacteria</taxon>
        <taxon>Hyphomicrobiales</taxon>
        <taxon>Nitrobacteraceae</taxon>
        <taxon>Bradyrhizobium</taxon>
    </lineage>
</organism>
<sequence>MSLRTLQRKEKKPLGLLSHEQAGRAWQFAELLTKATAVFGTQEEAEQWFERPAIGLNQKRPIDLLTTPAGVRIVEDYLERLAYGVYA</sequence>
<dbReference type="Pfam" id="PF09722">
    <property type="entry name" value="Xre_MbcA_ParS_C"/>
    <property type="match status" value="1"/>
</dbReference>
<reference evidence="2 3" key="1">
    <citation type="submission" date="2014-03" db="EMBL/GenBank/DDBJ databases">
        <title>Bradyrhizobium valentinum sp. nov., isolated from effective nodules of Lupinus mariae-josephae, a lupine endemic of basic-lime soils in Eastern Spain.</title>
        <authorList>
            <person name="Duran D."/>
            <person name="Rey L."/>
            <person name="Navarro A."/>
            <person name="Busquets A."/>
            <person name="Imperial J."/>
            <person name="Ruiz-Argueso T."/>
        </authorList>
    </citation>
    <scope>NUCLEOTIDE SEQUENCE [LARGE SCALE GENOMIC DNA]</scope>
    <source>
        <strain evidence="2 3">CCBAU 23086</strain>
    </source>
</reference>
<dbReference type="NCBIfam" id="TIGR02293">
    <property type="entry name" value="TAS_TIGR02293"/>
    <property type="match status" value="1"/>
</dbReference>
<dbReference type="AlphaFoldDB" id="A0A0R3N4G1"/>